<dbReference type="Proteomes" id="UP000663829">
    <property type="component" value="Unassembled WGS sequence"/>
</dbReference>
<proteinExistence type="predicted"/>
<dbReference type="InterPro" id="IPR051488">
    <property type="entry name" value="WD_repeat_striatin"/>
</dbReference>
<accession>A0A814EXN6</accession>
<dbReference type="EMBL" id="CAJOBC010002783">
    <property type="protein sequence ID" value="CAF3751037.1"/>
    <property type="molecule type" value="Genomic_DNA"/>
</dbReference>
<keyword evidence="1 4" id="KW-0853">WD repeat</keyword>
<evidence type="ECO:0000313" key="7">
    <source>
        <dbReference type="EMBL" id="CAF0978237.1"/>
    </source>
</evidence>
<dbReference type="InterPro" id="IPR001680">
    <property type="entry name" value="WD40_rpt"/>
</dbReference>
<sequence>MNNLDGGEANIAIQYQPETTISSGPVNTVDPQRPLYTVPGILHFLQHEWTRFEIEHQQWETERAELLARIAFLQGERQGQENLKSALVKRIKMLEYALKQERLKFNKLKYGTDNAPIEDPKFNTPENHMDDDDLKEDTSLSFGGSSVSFKQGRQLLRQYLKEIGYVDTIIDIRSTAVKKLLGIKSDNDLNPNVVNNNNTGMSGGGINGDLKSSYEPKRVIPGIIKNAANELGKSVLASLVFLKDEQPDGQDDDSSDDDLDTNRIIVKSNNTNMSNNILSANNNNNNNHHNQYHGVDSLNDLDSEEAALQEFDFLVDPSSNVLGNVGFNELKTHNTSGNEWDVDQSRLNRLKEEYKRDRIGKKLHHHQTSSLRNTLLNMGNNDNGNDDTSNDPRSYSDDEQMNREMVDSMMFRNSKNFMEDNTMESLDELARVTVQNDNEPLYDTTTDSVDFRKTWNVKFVLRSHLDGVRCVAFHPVESVVVTGSEDRTLKLWNLEKSTTMRKSTSATQDLEPIYTFRRHS</sequence>
<dbReference type="Proteomes" id="UP000681722">
    <property type="component" value="Unassembled WGS sequence"/>
</dbReference>
<keyword evidence="9" id="KW-1185">Reference proteome</keyword>
<protein>
    <recommendedName>
        <fullName evidence="6">Striatin N-terminal domain-containing protein</fullName>
    </recommendedName>
</protein>
<evidence type="ECO:0000256" key="1">
    <source>
        <dbReference type="ARBA" id="ARBA00022574"/>
    </source>
</evidence>
<dbReference type="SMART" id="SM00320">
    <property type="entry name" value="WD40"/>
    <property type="match status" value="1"/>
</dbReference>
<dbReference type="PROSITE" id="PS00678">
    <property type="entry name" value="WD_REPEATS_1"/>
    <property type="match status" value="1"/>
</dbReference>
<dbReference type="InterPro" id="IPR036322">
    <property type="entry name" value="WD40_repeat_dom_sf"/>
</dbReference>
<dbReference type="Pfam" id="PF00400">
    <property type="entry name" value="WD40"/>
    <property type="match status" value="1"/>
</dbReference>
<dbReference type="AlphaFoldDB" id="A0A814EXN6"/>
<comment type="caution">
    <text evidence="7">The sequence shown here is derived from an EMBL/GenBank/DDBJ whole genome shotgun (WGS) entry which is preliminary data.</text>
</comment>
<evidence type="ECO:0000256" key="2">
    <source>
        <dbReference type="ARBA" id="ARBA00022737"/>
    </source>
</evidence>
<dbReference type="InterPro" id="IPR013258">
    <property type="entry name" value="Striatin_N"/>
</dbReference>
<feature type="non-terminal residue" evidence="7">
    <location>
        <position position="1"/>
    </location>
</feature>
<dbReference type="PROSITE" id="PS50294">
    <property type="entry name" value="WD_REPEATS_REGION"/>
    <property type="match status" value="1"/>
</dbReference>
<dbReference type="PANTHER" id="PTHR15653">
    <property type="entry name" value="STRIATIN"/>
    <property type="match status" value="1"/>
</dbReference>
<dbReference type="InterPro" id="IPR019775">
    <property type="entry name" value="WD40_repeat_CS"/>
</dbReference>
<dbReference type="Pfam" id="PF08232">
    <property type="entry name" value="Striatin"/>
    <property type="match status" value="1"/>
</dbReference>
<feature type="domain" description="Striatin N-terminal" evidence="6">
    <location>
        <begin position="37"/>
        <end position="170"/>
    </location>
</feature>
<gene>
    <name evidence="7" type="ORF">GPM918_LOCUS12610</name>
    <name evidence="8" type="ORF">SRO942_LOCUS12610</name>
</gene>
<organism evidence="7 9">
    <name type="scientific">Didymodactylos carnosus</name>
    <dbReference type="NCBI Taxonomy" id="1234261"/>
    <lineage>
        <taxon>Eukaryota</taxon>
        <taxon>Metazoa</taxon>
        <taxon>Spiralia</taxon>
        <taxon>Gnathifera</taxon>
        <taxon>Rotifera</taxon>
        <taxon>Eurotatoria</taxon>
        <taxon>Bdelloidea</taxon>
        <taxon>Philodinida</taxon>
        <taxon>Philodinidae</taxon>
        <taxon>Didymodactylos</taxon>
    </lineage>
</organism>
<dbReference type="Gene3D" id="2.130.10.10">
    <property type="entry name" value="YVTN repeat-like/Quinoprotein amine dehydrogenase"/>
    <property type="match status" value="1"/>
</dbReference>
<dbReference type="OrthoDB" id="727118at2759"/>
<dbReference type="Gene3D" id="1.20.5.300">
    <property type="match status" value="1"/>
</dbReference>
<evidence type="ECO:0000256" key="3">
    <source>
        <dbReference type="ARBA" id="ARBA00023054"/>
    </source>
</evidence>
<feature type="compositionally biased region" description="Low complexity" evidence="5">
    <location>
        <begin position="373"/>
        <end position="383"/>
    </location>
</feature>
<dbReference type="PANTHER" id="PTHR15653:SF0">
    <property type="entry name" value="CONNECTOR OF KINASE TO AP-1, ISOFORM E"/>
    <property type="match status" value="1"/>
</dbReference>
<evidence type="ECO:0000313" key="8">
    <source>
        <dbReference type="EMBL" id="CAF3751037.1"/>
    </source>
</evidence>
<feature type="region of interest" description="Disordered" evidence="5">
    <location>
        <begin position="363"/>
        <end position="399"/>
    </location>
</feature>
<dbReference type="SUPFAM" id="SSF50978">
    <property type="entry name" value="WD40 repeat-like"/>
    <property type="match status" value="1"/>
</dbReference>
<dbReference type="EMBL" id="CAJNOQ010002783">
    <property type="protein sequence ID" value="CAF0978237.1"/>
    <property type="molecule type" value="Genomic_DNA"/>
</dbReference>
<evidence type="ECO:0000256" key="4">
    <source>
        <dbReference type="PROSITE-ProRule" id="PRU00221"/>
    </source>
</evidence>
<dbReference type="PROSITE" id="PS50082">
    <property type="entry name" value="WD_REPEATS_2"/>
    <property type="match status" value="1"/>
</dbReference>
<evidence type="ECO:0000313" key="9">
    <source>
        <dbReference type="Proteomes" id="UP000663829"/>
    </source>
</evidence>
<dbReference type="InterPro" id="IPR015943">
    <property type="entry name" value="WD40/YVTN_repeat-like_dom_sf"/>
</dbReference>
<keyword evidence="2" id="KW-0677">Repeat</keyword>
<feature type="repeat" description="WD" evidence="4">
    <location>
        <begin position="461"/>
        <end position="502"/>
    </location>
</feature>
<name>A0A814EXN6_9BILA</name>
<evidence type="ECO:0000259" key="6">
    <source>
        <dbReference type="Pfam" id="PF08232"/>
    </source>
</evidence>
<reference evidence="7" key="1">
    <citation type="submission" date="2021-02" db="EMBL/GenBank/DDBJ databases">
        <authorList>
            <person name="Nowell W R."/>
        </authorList>
    </citation>
    <scope>NUCLEOTIDE SEQUENCE</scope>
</reference>
<evidence type="ECO:0000256" key="5">
    <source>
        <dbReference type="SAM" id="MobiDB-lite"/>
    </source>
</evidence>
<keyword evidence="3" id="KW-0175">Coiled coil</keyword>